<proteinExistence type="predicted"/>
<evidence type="ECO:0000313" key="2">
    <source>
        <dbReference type="Proteomes" id="UP000287033"/>
    </source>
</evidence>
<name>A0A401TGK1_CHIPU</name>
<organism evidence="1 2">
    <name type="scientific">Chiloscyllium punctatum</name>
    <name type="common">Brownbanded bambooshark</name>
    <name type="synonym">Hemiscyllium punctatum</name>
    <dbReference type="NCBI Taxonomy" id="137246"/>
    <lineage>
        <taxon>Eukaryota</taxon>
        <taxon>Metazoa</taxon>
        <taxon>Chordata</taxon>
        <taxon>Craniata</taxon>
        <taxon>Vertebrata</taxon>
        <taxon>Chondrichthyes</taxon>
        <taxon>Elasmobranchii</taxon>
        <taxon>Galeomorphii</taxon>
        <taxon>Galeoidea</taxon>
        <taxon>Orectolobiformes</taxon>
        <taxon>Hemiscylliidae</taxon>
        <taxon>Chiloscyllium</taxon>
    </lineage>
</organism>
<gene>
    <name evidence="1" type="ORF">chiPu_0025908</name>
</gene>
<evidence type="ECO:0000313" key="1">
    <source>
        <dbReference type="EMBL" id="GCC41753.1"/>
    </source>
</evidence>
<sequence>MMSPQGIIIVREKNVCPSNILQAMHGHFEAADLLLK</sequence>
<protein>
    <submittedName>
        <fullName evidence="1">Uncharacterized protein</fullName>
    </submittedName>
</protein>
<comment type="caution">
    <text evidence="1">The sequence shown here is derived from an EMBL/GenBank/DDBJ whole genome shotgun (WGS) entry which is preliminary data.</text>
</comment>
<accession>A0A401TGK1</accession>
<feature type="non-terminal residue" evidence="1">
    <location>
        <position position="36"/>
    </location>
</feature>
<keyword evidence="2" id="KW-1185">Reference proteome</keyword>
<dbReference type="EMBL" id="BEZZ01068292">
    <property type="protein sequence ID" value="GCC41753.1"/>
    <property type="molecule type" value="Genomic_DNA"/>
</dbReference>
<reference evidence="1 2" key="1">
    <citation type="journal article" date="2018" name="Nat. Ecol. Evol.">
        <title>Shark genomes provide insights into elasmobranch evolution and the origin of vertebrates.</title>
        <authorList>
            <person name="Hara Y"/>
            <person name="Yamaguchi K"/>
            <person name="Onimaru K"/>
            <person name="Kadota M"/>
            <person name="Koyanagi M"/>
            <person name="Keeley SD"/>
            <person name="Tatsumi K"/>
            <person name="Tanaka K"/>
            <person name="Motone F"/>
            <person name="Kageyama Y"/>
            <person name="Nozu R"/>
            <person name="Adachi N"/>
            <person name="Nishimura O"/>
            <person name="Nakagawa R"/>
            <person name="Tanegashima C"/>
            <person name="Kiyatake I"/>
            <person name="Matsumoto R"/>
            <person name="Murakumo K"/>
            <person name="Nishida K"/>
            <person name="Terakita A"/>
            <person name="Kuratani S"/>
            <person name="Sato K"/>
            <person name="Hyodo S Kuraku.S."/>
        </authorList>
    </citation>
    <scope>NUCLEOTIDE SEQUENCE [LARGE SCALE GENOMIC DNA]</scope>
</reference>
<dbReference type="Proteomes" id="UP000287033">
    <property type="component" value="Unassembled WGS sequence"/>
</dbReference>
<dbReference type="AlphaFoldDB" id="A0A401TGK1"/>